<dbReference type="GO" id="GO:0008270">
    <property type="term" value="F:zinc ion binding"/>
    <property type="evidence" value="ECO:0007669"/>
    <property type="project" value="UniProtKB-UniRule"/>
</dbReference>
<keyword evidence="3 7" id="KW-0863">Zinc-finger</keyword>
<dbReference type="InterPro" id="IPR011332">
    <property type="entry name" value="Ribosomal_zn-bd"/>
</dbReference>
<dbReference type="GeneID" id="10395045"/>
<dbReference type="GO" id="GO:0003735">
    <property type="term" value="F:structural constituent of ribosome"/>
    <property type="evidence" value="ECO:0007669"/>
    <property type="project" value="InterPro"/>
</dbReference>
<dbReference type="PROSITE" id="PS01168">
    <property type="entry name" value="RIBOSOMAL_S27E"/>
    <property type="match status" value="1"/>
</dbReference>
<evidence type="ECO:0000256" key="5">
    <source>
        <dbReference type="ARBA" id="ARBA00022980"/>
    </source>
</evidence>
<comment type="cofactor">
    <cofactor evidence="7 8">
        <name>Zn(2+)</name>
        <dbReference type="ChEBI" id="CHEBI:29105"/>
    </cofactor>
    <text evidence="7 8">Binds 1 zinc ion per subunit.</text>
</comment>
<sequence>MGIKKSKFVRVKCPDCESVQTIFDHPSTVVKCLVCGRTLAEPTGGRGKIKAEVVEVLE</sequence>
<evidence type="ECO:0000256" key="3">
    <source>
        <dbReference type="ARBA" id="ARBA00022771"/>
    </source>
</evidence>
<dbReference type="AlphaFoldDB" id="F2KRP2"/>
<accession>F2KRP2</accession>
<gene>
    <name evidence="7" type="primary">rps27e</name>
    <name evidence="9" type="ordered locus">Arcve_1913</name>
</gene>
<dbReference type="EMBL" id="CP002588">
    <property type="protein sequence ID" value="AEA47906.1"/>
    <property type="molecule type" value="Genomic_DNA"/>
</dbReference>
<evidence type="ECO:0000256" key="6">
    <source>
        <dbReference type="ARBA" id="ARBA00023274"/>
    </source>
</evidence>
<dbReference type="GO" id="GO:0006412">
    <property type="term" value="P:translation"/>
    <property type="evidence" value="ECO:0007669"/>
    <property type="project" value="UniProtKB-UniRule"/>
</dbReference>
<keyword evidence="2 7" id="KW-0479">Metal-binding</keyword>
<dbReference type="KEGG" id="ave:Arcve_1913"/>
<evidence type="ECO:0000256" key="2">
    <source>
        <dbReference type="ARBA" id="ARBA00022723"/>
    </source>
</evidence>
<dbReference type="SUPFAM" id="SSF57829">
    <property type="entry name" value="Zn-binding ribosomal proteins"/>
    <property type="match status" value="1"/>
</dbReference>
<evidence type="ECO:0000313" key="9">
    <source>
        <dbReference type="EMBL" id="AEA47906.1"/>
    </source>
</evidence>
<dbReference type="HOGENOM" id="CLU_199465_0_0_2"/>
<protein>
    <recommendedName>
        <fullName evidence="7">Small ribosomal subunit protein eS27</fullName>
    </recommendedName>
</protein>
<feature type="binding site" evidence="7">
    <location>
        <position position="16"/>
    </location>
    <ligand>
        <name>Zn(2+)</name>
        <dbReference type="ChEBI" id="CHEBI:29105"/>
    </ligand>
</feature>
<dbReference type="GO" id="GO:1990904">
    <property type="term" value="C:ribonucleoprotein complex"/>
    <property type="evidence" value="ECO:0007669"/>
    <property type="project" value="UniProtKB-KW"/>
</dbReference>
<dbReference type="InterPro" id="IPR000592">
    <property type="entry name" value="Ribosomal_eS27"/>
</dbReference>
<dbReference type="STRING" id="693661.Arcve_1913"/>
<dbReference type="Gene3D" id="2.20.25.100">
    <property type="entry name" value="Zn-binding ribosomal proteins"/>
    <property type="match status" value="1"/>
</dbReference>
<dbReference type="NCBIfam" id="NF001629">
    <property type="entry name" value="PRK00415.1"/>
    <property type="match status" value="1"/>
</dbReference>
<evidence type="ECO:0000256" key="8">
    <source>
        <dbReference type="RuleBase" id="RU000671"/>
    </source>
</evidence>
<dbReference type="GO" id="GO:0005840">
    <property type="term" value="C:ribosome"/>
    <property type="evidence" value="ECO:0007669"/>
    <property type="project" value="UniProtKB-KW"/>
</dbReference>
<dbReference type="RefSeq" id="WP_013684562.1">
    <property type="nucleotide sequence ID" value="NC_015320.1"/>
</dbReference>
<feature type="binding site" evidence="7">
    <location>
        <position position="13"/>
    </location>
    <ligand>
        <name>Zn(2+)</name>
        <dbReference type="ChEBI" id="CHEBI:29105"/>
    </ligand>
</feature>
<dbReference type="Proteomes" id="UP000008136">
    <property type="component" value="Chromosome"/>
</dbReference>
<feature type="binding site" evidence="7">
    <location>
        <position position="35"/>
    </location>
    <ligand>
        <name>Zn(2+)</name>
        <dbReference type="ChEBI" id="CHEBI:29105"/>
    </ligand>
</feature>
<evidence type="ECO:0000256" key="1">
    <source>
        <dbReference type="ARBA" id="ARBA00010919"/>
    </source>
</evidence>
<evidence type="ECO:0000313" key="10">
    <source>
        <dbReference type="Proteomes" id="UP000008136"/>
    </source>
</evidence>
<organism evidence="9 10">
    <name type="scientific">Archaeoglobus veneficus (strain DSM 11195 / SNP6)</name>
    <dbReference type="NCBI Taxonomy" id="693661"/>
    <lineage>
        <taxon>Archaea</taxon>
        <taxon>Methanobacteriati</taxon>
        <taxon>Methanobacteriota</taxon>
        <taxon>Archaeoglobi</taxon>
        <taxon>Archaeoglobales</taxon>
        <taxon>Archaeoglobaceae</taxon>
        <taxon>Archaeoglobus</taxon>
    </lineage>
</organism>
<dbReference type="InterPro" id="IPR023407">
    <property type="entry name" value="Ribosomal_eS27_Zn-bd_dom_sf"/>
</dbReference>
<comment type="subunit">
    <text evidence="7">Part of the 30S ribosomal subunit.</text>
</comment>
<keyword evidence="6 7" id="KW-0687">Ribonucleoprotein</keyword>
<proteinExistence type="inferred from homology"/>
<dbReference type="Pfam" id="PF01667">
    <property type="entry name" value="Ribosomal_S27e"/>
    <property type="match status" value="1"/>
</dbReference>
<keyword evidence="10" id="KW-1185">Reference proteome</keyword>
<dbReference type="HAMAP" id="MF_00371">
    <property type="entry name" value="Ribosomal_eS27"/>
    <property type="match status" value="1"/>
</dbReference>
<keyword evidence="4 7" id="KW-0862">Zinc</keyword>
<feature type="zinc finger region" description="C4-type" evidence="7">
    <location>
        <begin position="13"/>
        <end position="35"/>
    </location>
</feature>
<name>F2KRP2_ARCVS</name>
<reference evidence="9 10" key="1">
    <citation type="submission" date="2011-03" db="EMBL/GenBank/DDBJ databases">
        <title>The complete genome of Archaeoglobus veneficus SNP6.</title>
        <authorList>
            <consortium name="US DOE Joint Genome Institute (JGI-PGF)"/>
            <person name="Lucas S."/>
            <person name="Copeland A."/>
            <person name="Lapidus A."/>
            <person name="Bruce D."/>
            <person name="Goodwin L."/>
            <person name="Pitluck S."/>
            <person name="Kyrpides N."/>
            <person name="Mavromatis K."/>
            <person name="Pagani I."/>
            <person name="Ivanova N."/>
            <person name="Mikhailova N."/>
            <person name="Lu M."/>
            <person name="Detter J.C."/>
            <person name="Tapia R."/>
            <person name="Han C."/>
            <person name="Land M."/>
            <person name="Hauser L."/>
            <person name="Markowitz V."/>
            <person name="Cheng J.-F."/>
            <person name="Hugenholtz P."/>
            <person name="Woyke T."/>
            <person name="Wu D."/>
            <person name="Spring S."/>
            <person name="Brambilla E."/>
            <person name="Klenk H.-P."/>
            <person name="Eisen J.A."/>
        </authorList>
    </citation>
    <scope>NUCLEOTIDE SEQUENCE [LARGE SCALE GENOMIC DNA]</scope>
    <source>
        <strain>SNP6</strain>
    </source>
</reference>
<evidence type="ECO:0000256" key="7">
    <source>
        <dbReference type="HAMAP-Rule" id="MF_00371"/>
    </source>
</evidence>
<dbReference type="eggNOG" id="arCOG04108">
    <property type="taxonomic scope" value="Archaea"/>
</dbReference>
<dbReference type="PANTHER" id="PTHR11594">
    <property type="entry name" value="40S RIBOSOMAL PROTEIN S27"/>
    <property type="match status" value="1"/>
</dbReference>
<feature type="binding site" evidence="7">
    <location>
        <position position="32"/>
    </location>
    <ligand>
        <name>Zn(2+)</name>
        <dbReference type="ChEBI" id="CHEBI:29105"/>
    </ligand>
</feature>
<dbReference type="OrthoDB" id="5718at2157"/>
<comment type="similarity">
    <text evidence="1 7 8">Belongs to the eukaryotic ribosomal protein eS27 family.</text>
</comment>
<evidence type="ECO:0000256" key="4">
    <source>
        <dbReference type="ARBA" id="ARBA00022833"/>
    </source>
</evidence>
<keyword evidence="5 7" id="KW-0689">Ribosomal protein</keyword>
<dbReference type="FunFam" id="2.20.25.100:FF:000002">
    <property type="entry name" value="30S ribosomal protein S27e"/>
    <property type="match status" value="1"/>
</dbReference>